<keyword evidence="2" id="KW-1185">Reference proteome</keyword>
<gene>
    <name evidence="1" type="ORF">R1flu_014166</name>
</gene>
<name>A0ABD1YFN3_9MARC</name>
<reference evidence="1 2" key="1">
    <citation type="submission" date="2024-09" db="EMBL/GenBank/DDBJ databases">
        <title>Chromosome-scale assembly of Riccia fluitans.</title>
        <authorList>
            <person name="Paukszto L."/>
            <person name="Sawicki J."/>
            <person name="Karawczyk K."/>
            <person name="Piernik-Szablinska J."/>
            <person name="Szczecinska M."/>
            <person name="Mazdziarz M."/>
        </authorList>
    </citation>
    <scope>NUCLEOTIDE SEQUENCE [LARGE SCALE GENOMIC DNA]</scope>
    <source>
        <strain evidence="1">Rf_01</strain>
        <tissue evidence="1">Aerial parts of the thallus</tissue>
    </source>
</reference>
<evidence type="ECO:0000313" key="2">
    <source>
        <dbReference type="Proteomes" id="UP001605036"/>
    </source>
</evidence>
<dbReference type="EMBL" id="JBHFFA010000004">
    <property type="protein sequence ID" value="KAL2629480.1"/>
    <property type="molecule type" value="Genomic_DNA"/>
</dbReference>
<protein>
    <submittedName>
        <fullName evidence="1">Uncharacterized protein</fullName>
    </submittedName>
</protein>
<sequence length="111" mass="13157">MWWNQLVKEKKEKLESWGLGGLFSADWNQSHEGLHNQLAFYHYAWFAILDPSSPTPDWENVVEKTVTRQVKGLGVCNEPTCLEPYLAHLYLHFKELHNENREGHNKWKDHK</sequence>
<organism evidence="1 2">
    <name type="scientific">Riccia fluitans</name>
    <dbReference type="NCBI Taxonomy" id="41844"/>
    <lineage>
        <taxon>Eukaryota</taxon>
        <taxon>Viridiplantae</taxon>
        <taxon>Streptophyta</taxon>
        <taxon>Embryophyta</taxon>
        <taxon>Marchantiophyta</taxon>
        <taxon>Marchantiopsida</taxon>
        <taxon>Marchantiidae</taxon>
        <taxon>Marchantiales</taxon>
        <taxon>Ricciaceae</taxon>
        <taxon>Riccia</taxon>
    </lineage>
</organism>
<dbReference type="Proteomes" id="UP001605036">
    <property type="component" value="Unassembled WGS sequence"/>
</dbReference>
<evidence type="ECO:0000313" key="1">
    <source>
        <dbReference type="EMBL" id="KAL2629480.1"/>
    </source>
</evidence>
<dbReference type="AlphaFoldDB" id="A0ABD1YFN3"/>
<proteinExistence type="predicted"/>
<comment type="caution">
    <text evidence="1">The sequence shown here is derived from an EMBL/GenBank/DDBJ whole genome shotgun (WGS) entry which is preliminary data.</text>
</comment>
<accession>A0ABD1YFN3</accession>